<dbReference type="Proteomes" id="UP001221757">
    <property type="component" value="Unassembled WGS sequence"/>
</dbReference>
<evidence type="ECO:0000313" key="2">
    <source>
        <dbReference type="EMBL" id="KAJ7708240.1"/>
    </source>
</evidence>
<keyword evidence="3" id="KW-1185">Reference proteome</keyword>
<feature type="compositionally biased region" description="Low complexity" evidence="1">
    <location>
        <begin position="83"/>
        <end position="92"/>
    </location>
</feature>
<evidence type="ECO:0000313" key="3">
    <source>
        <dbReference type="Proteomes" id="UP001221757"/>
    </source>
</evidence>
<dbReference type="EMBL" id="JARKIE010000004">
    <property type="protein sequence ID" value="KAJ7708240.1"/>
    <property type="molecule type" value="Genomic_DNA"/>
</dbReference>
<dbReference type="AlphaFoldDB" id="A0AAD7GZ27"/>
<name>A0AAD7GZ27_MYCRO</name>
<organism evidence="2 3">
    <name type="scientific">Mycena rosella</name>
    <name type="common">Pink bonnet</name>
    <name type="synonym">Agaricus rosellus</name>
    <dbReference type="NCBI Taxonomy" id="1033263"/>
    <lineage>
        <taxon>Eukaryota</taxon>
        <taxon>Fungi</taxon>
        <taxon>Dikarya</taxon>
        <taxon>Basidiomycota</taxon>
        <taxon>Agaricomycotina</taxon>
        <taxon>Agaricomycetes</taxon>
        <taxon>Agaricomycetidae</taxon>
        <taxon>Agaricales</taxon>
        <taxon>Marasmiineae</taxon>
        <taxon>Mycenaceae</taxon>
        <taxon>Mycena</taxon>
    </lineage>
</organism>
<feature type="region of interest" description="Disordered" evidence="1">
    <location>
        <begin position="24"/>
        <end position="136"/>
    </location>
</feature>
<sequence length="216" mass="23331">MANTGTIAAARECKSQCLAEGKAKGIAVPTKSSSPLSVLSLSDSEQPLHFPDSPTPMATPLDNDELPSSIPLPPTGLKHKSGSGDLSDASDSVPEPANKKWRRLPKAQSDSEVEEVVKKPPKENPEPSPSSRLCQRRKRRELLSGMAIIISHCLDGHKATSEGSQRLSIETTMSFEDALELIHETIGCSMHAAERASRVSKEIMDVLLEPFHKTFG</sequence>
<feature type="compositionally biased region" description="Low complexity" evidence="1">
    <location>
        <begin position="32"/>
        <end position="44"/>
    </location>
</feature>
<accession>A0AAD7GZ27</accession>
<feature type="compositionally biased region" description="Basic and acidic residues" evidence="1">
    <location>
        <begin position="115"/>
        <end position="125"/>
    </location>
</feature>
<evidence type="ECO:0000256" key="1">
    <source>
        <dbReference type="SAM" id="MobiDB-lite"/>
    </source>
</evidence>
<gene>
    <name evidence="2" type="ORF">B0H17DRAFT_1125009</name>
</gene>
<comment type="caution">
    <text evidence="2">The sequence shown here is derived from an EMBL/GenBank/DDBJ whole genome shotgun (WGS) entry which is preliminary data.</text>
</comment>
<protein>
    <submittedName>
        <fullName evidence="2">Uncharacterized protein</fullName>
    </submittedName>
</protein>
<reference evidence="2" key="1">
    <citation type="submission" date="2023-03" db="EMBL/GenBank/DDBJ databases">
        <title>Massive genome expansion in bonnet fungi (Mycena s.s.) driven by repeated elements and novel gene families across ecological guilds.</title>
        <authorList>
            <consortium name="Lawrence Berkeley National Laboratory"/>
            <person name="Harder C.B."/>
            <person name="Miyauchi S."/>
            <person name="Viragh M."/>
            <person name="Kuo A."/>
            <person name="Thoen E."/>
            <person name="Andreopoulos B."/>
            <person name="Lu D."/>
            <person name="Skrede I."/>
            <person name="Drula E."/>
            <person name="Henrissat B."/>
            <person name="Morin E."/>
            <person name="Kohler A."/>
            <person name="Barry K."/>
            <person name="LaButti K."/>
            <person name="Morin E."/>
            <person name="Salamov A."/>
            <person name="Lipzen A."/>
            <person name="Mereny Z."/>
            <person name="Hegedus B."/>
            <person name="Baldrian P."/>
            <person name="Stursova M."/>
            <person name="Weitz H."/>
            <person name="Taylor A."/>
            <person name="Grigoriev I.V."/>
            <person name="Nagy L.G."/>
            <person name="Martin F."/>
            <person name="Kauserud H."/>
        </authorList>
    </citation>
    <scope>NUCLEOTIDE SEQUENCE</scope>
    <source>
        <strain evidence="2">CBHHK067</strain>
    </source>
</reference>
<proteinExistence type="predicted"/>